<keyword evidence="1" id="KW-0812">Transmembrane</keyword>
<keyword evidence="1" id="KW-0472">Membrane</keyword>
<dbReference type="STRING" id="549789.NIES30_14285"/>
<sequence>MRFSHRLESAMLELLRSVLGQYWPKLTWKLYYWFSSPKKVTLALLVIAAVALVASKPKYRRRLTVGSLGLLVAYWFVLSPLFATPATALLSSFVPTDNGESADAIVVLARNSRLQGDRYNTALGMVAEGRSPNLLIMGRSQGNDVLKALDERNLSPNLMLSAVCVRTTKQEAESAAAALGARGLKQIILITDTPHMLRAWLTFKGLGFTVIPHVEPLPEEVVSRERSVLAIREYLGLASYAVLGRFEGQSPNTLPEVAKAVADDFPADRCFMTAEQIRQALMLS</sequence>
<protein>
    <recommendedName>
        <fullName evidence="2">DUF218 domain-containing protein</fullName>
    </recommendedName>
</protein>
<proteinExistence type="predicted"/>
<dbReference type="AlphaFoldDB" id="A0A1U7J442"/>
<comment type="caution">
    <text evidence="3">The sequence shown here is derived from an EMBL/GenBank/DDBJ whole genome shotgun (WGS) entry which is preliminary data.</text>
</comment>
<accession>A0A1U7J442</accession>
<feature type="transmembrane region" description="Helical" evidence="1">
    <location>
        <begin position="65"/>
        <end position="83"/>
    </location>
</feature>
<evidence type="ECO:0000259" key="2">
    <source>
        <dbReference type="Pfam" id="PF02698"/>
    </source>
</evidence>
<evidence type="ECO:0000256" key="1">
    <source>
        <dbReference type="SAM" id="Phobius"/>
    </source>
</evidence>
<name>A0A1U7J442_9CYAN</name>
<dbReference type="EMBL" id="MRCG01000010">
    <property type="protein sequence ID" value="OKH47142.1"/>
    <property type="molecule type" value="Genomic_DNA"/>
</dbReference>
<evidence type="ECO:0000313" key="4">
    <source>
        <dbReference type="Proteomes" id="UP000185557"/>
    </source>
</evidence>
<organism evidence="3 4">
    <name type="scientific">Phormidium tenue NIES-30</name>
    <dbReference type="NCBI Taxonomy" id="549789"/>
    <lineage>
        <taxon>Bacteria</taxon>
        <taxon>Bacillati</taxon>
        <taxon>Cyanobacteriota</taxon>
        <taxon>Cyanophyceae</taxon>
        <taxon>Oscillatoriophycideae</taxon>
        <taxon>Oscillatoriales</taxon>
        <taxon>Oscillatoriaceae</taxon>
        <taxon>Phormidium</taxon>
    </lineage>
</organism>
<reference evidence="3 4" key="1">
    <citation type="submission" date="2016-11" db="EMBL/GenBank/DDBJ databases">
        <title>Draft Genome Sequences of Nine Cyanobacterial Strains from Diverse Habitats.</title>
        <authorList>
            <person name="Zhu T."/>
            <person name="Hou S."/>
            <person name="Lu X."/>
            <person name="Hess W.R."/>
        </authorList>
    </citation>
    <scope>NUCLEOTIDE SEQUENCE [LARGE SCALE GENOMIC DNA]</scope>
    <source>
        <strain evidence="3 4">NIES-30</strain>
    </source>
</reference>
<feature type="transmembrane region" description="Helical" evidence="1">
    <location>
        <begin position="30"/>
        <end position="53"/>
    </location>
</feature>
<dbReference type="Proteomes" id="UP000185557">
    <property type="component" value="Unassembled WGS sequence"/>
</dbReference>
<gene>
    <name evidence="3" type="ORF">NIES30_14285</name>
</gene>
<keyword evidence="1" id="KW-1133">Transmembrane helix</keyword>
<evidence type="ECO:0000313" key="3">
    <source>
        <dbReference type="EMBL" id="OKH47142.1"/>
    </source>
</evidence>
<feature type="domain" description="DUF218" evidence="2">
    <location>
        <begin position="103"/>
        <end position="236"/>
    </location>
</feature>
<dbReference type="Pfam" id="PF02698">
    <property type="entry name" value="DUF218"/>
    <property type="match status" value="1"/>
</dbReference>
<keyword evidence="4" id="KW-1185">Reference proteome</keyword>
<dbReference type="InterPro" id="IPR003848">
    <property type="entry name" value="DUF218"/>
</dbReference>